<protein>
    <submittedName>
        <fullName evidence="1">Uncharacterized protein</fullName>
    </submittedName>
</protein>
<accession>A0A484H5P8</accession>
<dbReference type="AlphaFoldDB" id="A0A484H5P8"/>
<sequence>MFLQRIRIKESFGPLDRNIEATAAPFKIKLYFCCTSTLTRECLSSFLVELYLMGSDGISAAVREVLTPIGDRCWSLSVTEDGF</sequence>
<organism evidence="1">
    <name type="scientific">invertebrate metagenome</name>
    <dbReference type="NCBI Taxonomy" id="1711999"/>
    <lineage>
        <taxon>unclassified sequences</taxon>
        <taxon>metagenomes</taxon>
        <taxon>organismal metagenomes</taxon>
    </lineage>
</organism>
<evidence type="ECO:0000313" key="1">
    <source>
        <dbReference type="EMBL" id="VBB69319.1"/>
    </source>
</evidence>
<reference evidence="1" key="1">
    <citation type="submission" date="2018-10" db="EMBL/GenBank/DDBJ databases">
        <authorList>
            <person name="Gruber-Vodicka H."/>
            <person name="Jaeckle O."/>
        </authorList>
    </citation>
    <scope>NUCLEOTIDE SEQUENCE</scope>
</reference>
<gene>
    <name evidence="1" type="ORF">RIEGSTA812A_PEG_792</name>
</gene>
<proteinExistence type="predicted"/>
<name>A0A484H5P8_9ZZZZ</name>
<dbReference type="EMBL" id="LR026963">
    <property type="protein sequence ID" value="VBB69319.1"/>
    <property type="molecule type" value="Genomic_DNA"/>
</dbReference>